<dbReference type="eggNOG" id="ENOG502T81I">
    <property type="taxonomic scope" value="Eukaryota"/>
</dbReference>
<keyword evidence="1" id="KW-0472">Membrane</keyword>
<evidence type="ECO:0000313" key="2">
    <source>
        <dbReference type="EMBL" id="EDW32100.1"/>
    </source>
</evidence>
<proteinExistence type="predicted"/>
<dbReference type="OMA" id="NCYQNYG"/>
<evidence type="ECO:0000313" key="3">
    <source>
        <dbReference type="Proteomes" id="UP000008744"/>
    </source>
</evidence>
<accession>B4GAZ8</accession>
<dbReference type="AlphaFoldDB" id="B4GAZ8"/>
<gene>
    <name evidence="2" type="primary">Dper\GL11469</name>
    <name evidence="2" type="ORF">Dper_GL11469</name>
</gene>
<dbReference type="OrthoDB" id="7899880at2759"/>
<feature type="transmembrane region" description="Helical" evidence="1">
    <location>
        <begin position="12"/>
        <end position="32"/>
    </location>
</feature>
<reference evidence="2 3" key="1">
    <citation type="journal article" date="2007" name="Nature">
        <title>Evolution of genes and genomes on the Drosophila phylogeny.</title>
        <authorList>
            <consortium name="Drosophila 12 Genomes Consortium"/>
            <person name="Clark A.G."/>
            <person name="Eisen M.B."/>
            <person name="Smith D.R."/>
            <person name="Bergman C.M."/>
            <person name="Oliver B."/>
            <person name="Markow T.A."/>
            <person name="Kaufman T.C."/>
            <person name="Kellis M."/>
            <person name="Gelbart W."/>
            <person name="Iyer V.N."/>
            <person name="Pollard D.A."/>
            <person name="Sackton T.B."/>
            <person name="Larracuente A.M."/>
            <person name="Singh N.D."/>
            <person name="Abad J.P."/>
            <person name="Abt D.N."/>
            <person name="Adryan B."/>
            <person name="Aguade M."/>
            <person name="Akashi H."/>
            <person name="Anderson W.W."/>
            <person name="Aquadro C.F."/>
            <person name="Ardell D.H."/>
            <person name="Arguello R."/>
            <person name="Artieri C.G."/>
            <person name="Barbash D.A."/>
            <person name="Barker D."/>
            <person name="Barsanti P."/>
            <person name="Batterham P."/>
            <person name="Batzoglou S."/>
            <person name="Begun D."/>
            <person name="Bhutkar A."/>
            <person name="Blanco E."/>
            <person name="Bosak S.A."/>
            <person name="Bradley R.K."/>
            <person name="Brand A.D."/>
            <person name="Brent M.R."/>
            <person name="Brooks A.N."/>
            <person name="Brown R.H."/>
            <person name="Butlin R.K."/>
            <person name="Caggese C."/>
            <person name="Calvi B.R."/>
            <person name="Bernardo de Carvalho A."/>
            <person name="Caspi A."/>
            <person name="Castrezana S."/>
            <person name="Celniker S.E."/>
            <person name="Chang J.L."/>
            <person name="Chapple C."/>
            <person name="Chatterji S."/>
            <person name="Chinwalla A."/>
            <person name="Civetta A."/>
            <person name="Clifton S.W."/>
            <person name="Comeron J.M."/>
            <person name="Costello J.C."/>
            <person name="Coyne J.A."/>
            <person name="Daub J."/>
            <person name="David R.G."/>
            <person name="Delcher A.L."/>
            <person name="Delehaunty K."/>
            <person name="Do C.B."/>
            <person name="Ebling H."/>
            <person name="Edwards K."/>
            <person name="Eickbush T."/>
            <person name="Evans J.D."/>
            <person name="Filipski A."/>
            <person name="Findeiss S."/>
            <person name="Freyhult E."/>
            <person name="Fulton L."/>
            <person name="Fulton R."/>
            <person name="Garcia A.C."/>
            <person name="Gardiner A."/>
            <person name="Garfield D.A."/>
            <person name="Garvin B.E."/>
            <person name="Gibson G."/>
            <person name="Gilbert D."/>
            <person name="Gnerre S."/>
            <person name="Godfrey J."/>
            <person name="Good R."/>
            <person name="Gotea V."/>
            <person name="Gravely B."/>
            <person name="Greenberg A.J."/>
            <person name="Griffiths-Jones S."/>
            <person name="Gross S."/>
            <person name="Guigo R."/>
            <person name="Gustafson E.A."/>
            <person name="Haerty W."/>
            <person name="Hahn M.W."/>
            <person name="Halligan D.L."/>
            <person name="Halpern A.L."/>
            <person name="Halter G.M."/>
            <person name="Han M.V."/>
            <person name="Heger A."/>
            <person name="Hillier L."/>
            <person name="Hinrichs A.S."/>
            <person name="Holmes I."/>
            <person name="Hoskins R.A."/>
            <person name="Hubisz M.J."/>
            <person name="Hultmark D."/>
            <person name="Huntley M.A."/>
            <person name="Jaffe D.B."/>
            <person name="Jagadeeshan S."/>
            <person name="Jeck W.R."/>
            <person name="Johnson J."/>
            <person name="Jones C.D."/>
            <person name="Jordan W.C."/>
            <person name="Karpen G.H."/>
            <person name="Kataoka E."/>
            <person name="Keightley P.D."/>
            <person name="Kheradpour P."/>
            <person name="Kirkness E.F."/>
            <person name="Koerich L.B."/>
            <person name="Kristiansen K."/>
            <person name="Kudrna D."/>
            <person name="Kulathinal R.J."/>
            <person name="Kumar S."/>
            <person name="Kwok R."/>
            <person name="Lander E."/>
            <person name="Langley C.H."/>
            <person name="Lapoint R."/>
            <person name="Lazzaro B.P."/>
            <person name="Lee S.J."/>
            <person name="Levesque L."/>
            <person name="Li R."/>
            <person name="Lin C.F."/>
            <person name="Lin M.F."/>
            <person name="Lindblad-Toh K."/>
            <person name="Llopart A."/>
            <person name="Long M."/>
            <person name="Low L."/>
            <person name="Lozovsky E."/>
            <person name="Lu J."/>
            <person name="Luo M."/>
            <person name="Machado C.A."/>
            <person name="Makalowski W."/>
            <person name="Marzo M."/>
            <person name="Matsuda M."/>
            <person name="Matzkin L."/>
            <person name="McAllister B."/>
            <person name="McBride C.S."/>
            <person name="McKernan B."/>
            <person name="McKernan K."/>
            <person name="Mendez-Lago M."/>
            <person name="Minx P."/>
            <person name="Mollenhauer M.U."/>
            <person name="Montooth K."/>
            <person name="Mount S.M."/>
            <person name="Mu X."/>
            <person name="Myers E."/>
            <person name="Negre B."/>
            <person name="Newfeld S."/>
            <person name="Nielsen R."/>
            <person name="Noor M.A."/>
            <person name="O'Grady P."/>
            <person name="Pachter L."/>
            <person name="Papaceit M."/>
            <person name="Parisi M.J."/>
            <person name="Parisi M."/>
            <person name="Parts L."/>
            <person name="Pedersen J.S."/>
            <person name="Pesole G."/>
            <person name="Phillippy A.M."/>
            <person name="Ponting C.P."/>
            <person name="Pop M."/>
            <person name="Porcelli D."/>
            <person name="Powell J.R."/>
            <person name="Prohaska S."/>
            <person name="Pruitt K."/>
            <person name="Puig M."/>
            <person name="Quesneville H."/>
            <person name="Ram K.R."/>
            <person name="Rand D."/>
            <person name="Rasmussen M.D."/>
            <person name="Reed L.K."/>
            <person name="Reenan R."/>
            <person name="Reily A."/>
            <person name="Remington K.A."/>
            <person name="Rieger T.T."/>
            <person name="Ritchie M.G."/>
            <person name="Robin C."/>
            <person name="Rogers Y.H."/>
            <person name="Rohde C."/>
            <person name="Rozas J."/>
            <person name="Rubenfield M.J."/>
            <person name="Ruiz A."/>
            <person name="Russo S."/>
            <person name="Salzberg S.L."/>
            <person name="Sanchez-Gracia A."/>
            <person name="Saranga D.J."/>
            <person name="Sato H."/>
            <person name="Schaeffer S.W."/>
            <person name="Schatz M.C."/>
            <person name="Schlenke T."/>
            <person name="Schwartz R."/>
            <person name="Segarra C."/>
            <person name="Singh R.S."/>
            <person name="Sirot L."/>
            <person name="Sirota M."/>
            <person name="Sisneros N.B."/>
            <person name="Smith C.D."/>
            <person name="Smith T.F."/>
            <person name="Spieth J."/>
            <person name="Stage D.E."/>
            <person name="Stark A."/>
            <person name="Stephan W."/>
            <person name="Strausberg R.L."/>
            <person name="Strempel S."/>
            <person name="Sturgill D."/>
            <person name="Sutton G."/>
            <person name="Sutton G.G."/>
            <person name="Tao W."/>
            <person name="Teichmann S."/>
            <person name="Tobari Y.N."/>
            <person name="Tomimura Y."/>
            <person name="Tsolas J.M."/>
            <person name="Valente V.L."/>
            <person name="Venter E."/>
            <person name="Venter J.C."/>
            <person name="Vicario S."/>
            <person name="Vieira F.G."/>
            <person name="Vilella A.J."/>
            <person name="Villasante A."/>
            <person name="Walenz B."/>
            <person name="Wang J."/>
            <person name="Wasserman M."/>
            <person name="Watts T."/>
            <person name="Wilson D."/>
            <person name="Wilson R.K."/>
            <person name="Wing R.A."/>
            <person name="Wolfner M.F."/>
            <person name="Wong A."/>
            <person name="Wong G.K."/>
            <person name="Wu C.I."/>
            <person name="Wu G."/>
            <person name="Yamamoto D."/>
            <person name="Yang H.P."/>
            <person name="Yang S.P."/>
            <person name="Yorke J.A."/>
            <person name="Yoshida K."/>
            <person name="Zdobnov E."/>
            <person name="Zhang P."/>
            <person name="Zhang Y."/>
            <person name="Zimin A.V."/>
            <person name="Baldwin J."/>
            <person name="Abdouelleil A."/>
            <person name="Abdulkadir J."/>
            <person name="Abebe A."/>
            <person name="Abera B."/>
            <person name="Abreu J."/>
            <person name="Acer S.C."/>
            <person name="Aftuck L."/>
            <person name="Alexander A."/>
            <person name="An P."/>
            <person name="Anderson E."/>
            <person name="Anderson S."/>
            <person name="Arachi H."/>
            <person name="Azer M."/>
            <person name="Bachantsang P."/>
            <person name="Barry A."/>
            <person name="Bayul T."/>
            <person name="Berlin A."/>
            <person name="Bessette D."/>
            <person name="Bloom T."/>
            <person name="Blye J."/>
            <person name="Boguslavskiy L."/>
            <person name="Bonnet C."/>
            <person name="Boukhgalter B."/>
            <person name="Bourzgui I."/>
            <person name="Brown A."/>
            <person name="Cahill P."/>
            <person name="Channer S."/>
            <person name="Cheshatsang Y."/>
            <person name="Chuda L."/>
            <person name="Citroen M."/>
            <person name="Collymore A."/>
            <person name="Cooke P."/>
            <person name="Costello M."/>
            <person name="D'Aco K."/>
            <person name="Daza R."/>
            <person name="De Haan G."/>
            <person name="DeGray S."/>
            <person name="DeMaso C."/>
            <person name="Dhargay N."/>
            <person name="Dooley K."/>
            <person name="Dooley E."/>
            <person name="Doricent M."/>
            <person name="Dorje P."/>
            <person name="Dorjee K."/>
            <person name="Dupes A."/>
            <person name="Elong R."/>
            <person name="Falk J."/>
            <person name="Farina A."/>
            <person name="Faro S."/>
            <person name="Ferguson D."/>
            <person name="Fisher S."/>
            <person name="Foley C.D."/>
            <person name="Franke A."/>
            <person name="Friedrich D."/>
            <person name="Gadbois L."/>
            <person name="Gearin G."/>
            <person name="Gearin C.R."/>
            <person name="Giannoukos G."/>
            <person name="Goode T."/>
            <person name="Graham J."/>
            <person name="Grandbois E."/>
            <person name="Grewal S."/>
            <person name="Gyaltsen K."/>
            <person name="Hafez N."/>
            <person name="Hagos B."/>
            <person name="Hall J."/>
            <person name="Henson C."/>
            <person name="Hollinger A."/>
            <person name="Honan T."/>
            <person name="Huard M.D."/>
            <person name="Hughes L."/>
            <person name="Hurhula B."/>
            <person name="Husby M.E."/>
            <person name="Kamat A."/>
            <person name="Kanga B."/>
            <person name="Kashin S."/>
            <person name="Khazanovich D."/>
            <person name="Kisner P."/>
            <person name="Lance K."/>
            <person name="Lara M."/>
            <person name="Lee W."/>
            <person name="Lennon N."/>
            <person name="Letendre F."/>
            <person name="LeVine R."/>
            <person name="Lipovsky A."/>
            <person name="Liu X."/>
            <person name="Liu J."/>
            <person name="Liu S."/>
            <person name="Lokyitsang T."/>
            <person name="Lokyitsang Y."/>
            <person name="Lubonja R."/>
            <person name="Lui A."/>
            <person name="MacDonald P."/>
            <person name="Magnisalis V."/>
            <person name="Maru K."/>
            <person name="Matthews C."/>
            <person name="McCusker W."/>
            <person name="McDonough S."/>
            <person name="Mehta T."/>
            <person name="Meldrim J."/>
            <person name="Meneus L."/>
            <person name="Mihai O."/>
            <person name="Mihalev A."/>
            <person name="Mihova T."/>
            <person name="Mittelman R."/>
            <person name="Mlenga V."/>
            <person name="Montmayeur A."/>
            <person name="Mulrain L."/>
            <person name="Navidi A."/>
            <person name="Naylor J."/>
            <person name="Negash T."/>
            <person name="Nguyen T."/>
            <person name="Nguyen N."/>
            <person name="Nicol R."/>
            <person name="Norbu C."/>
            <person name="Norbu N."/>
            <person name="Novod N."/>
            <person name="O'Neill B."/>
            <person name="Osman S."/>
            <person name="Markiewicz E."/>
            <person name="Oyono O.L."/>
            <person name="Patti C."/>
            <person name="Phunkhang P."/>
            <person name="Pierre F."/>
            <person name="Priest M."/>
            <person name="Raghuraman S."/>
            <person name="Rege F."/>
            <person name="Reyes R."/>
            <person name="Rise C."/>
            <person name="Rogov P."/>
            <person name="Ross K."/>
            <person name="Ryan E."/>
            <person name="Settipalli S."/>
            <person name="Shea T."/>
            <person name="Sherpa N."/>
            <person name="Shi L."/>
            <person name="Shih D."/>
            <person name="Sparrow T."/>
            <person name="Spaulding J."/>
            <person name="Stalker J."/>
            <person name="Stange-Thomann N."/>
            <person name="Stavropoulos S."/>
            <person name="Stone C."/>
            <person name="Strader C."/>
            <person name="Tesfaye S."/>
            <person name="Thomson T."/>
            <person name="Thoulutsang Y."/>
            <person name="Thoulutsang D."/>
            <person name="Topham K."/>
            <person name="Topping I."/>
            <person name="Tsamla T."/>
            <person name="Vassiliev H."/>
            <person name="Vo A."/>
            <person name="Wangchuk T."/>
            <person name="Wangdi T."/>
            <person name="Weiand M."/>
            <person name="Wilkinson J."/>
            <person name="Wilson A."/>
            <person name="Yadav S."/>
            <person name="Young G."/>
            <person name="Yu Q."/>
            <person name="Zembek L."/>
            <person name="Zhong D."/>
            <person name="Zimmer A."/>
            <person name="Zwirko Z."/>
            <person name="Jaffe D.B."/>
            <person name="Alvarez P."/>
            <person name="Brockman W."/>
            <person name="Butler J."/>
            <person name="Chin C."/>
            <person name="Gnerre S."/>
            <person name="Grabherr M."/>
            <person name="Kleber M."/>
            <person name="Mauceli E."/>
            <person name="MacCallum I."/>
        </authorList>
    </citation>
    <scope>NUCLEOTIDE SEQUENCE [LARGE SCALE GENOMIC DNA]</scope>
    <source>
        <strain evidence="3">MSH-3 / Tucson 14011-0111.49</strain>
    </source>
</reference>
<dbReference type="HOGENOM" id="CLU_187902_0_0_1"/>
<organism evidence="3">
    <name type="scientific">Drosophila persimilis</name>
    <name type="common">Fruit fly</name>
    <dbReference type="NCBI Taxonomy" id="7234"/>
    <lineage>
        <taxon>Eukaryota</taxon>
        <taxon>Metazoa</taxon>
        <taxon>Ecdysozoa</taxon>
        <taxon>Arthropoda</taxon>
        <taxon>Hexapoda</taxon>
        <taxon>Insecta</taxon>
        <taxon>Pterygota</taxon>
        <taxon>Neoptera</taxon>
        <taxon>Endopterygota</taxon>
        <taxon>Diptera</taxon>
        <taxon>Brachycera</taxon>
        <taxon>Muscomorpha</taxon>
        <taxon>Ephydroidea</taxon>
        <taxon>Drosophilidae</taxon>
        <taxon>Drosophila</taxon>
        <taxon>Sophophora</taxon>
    </lineage>
</organism>
<protein>
    <submittedName>
        <fullName evidence="2">GL11469</fullName>
    </submittedName>
</protein>
<dbReference type="PhylomeDB" id="B4GAZ8"/>
<keyword evidence="1" id="KW-0812">Transmembrane</keyword>
<evidence type="ECO:0000256" key="1">
    <source>
        <dbReference type="SAM" id="Phobius"/>
    </source>
</evidence>
<dbReference type="Proteomes" id="UP000008744">
    <property type="component" value="Unassembled WGS sequence"/>
</dbReference>
<keyword evidence="3" id="KW-1185">Reference proteome</keyword>
<keyword evidence="1" id="KW-1133">Transmembrane helix</keyword>
<dbReference type="EMBL" id="CH479181">
    <property type="protein sequence ID" value="EDW32100.1"/>
    <property type="molecule type" value="Genomic_DNA"/>
</dbReference>
<name>B4GAZ8_DROPE</name>
<sequence length="91" mass="10449">MKMSIFGELNTFELLVLSSLLPGVFVFLWTLITGDIKVVPKSYLSRNVYFHAIFLILLQNFKGSKLAYSEFTAQDPINCYQNYGEKKDKDS</sequence>